<organism evidence="2 3">
    <name type="scientific">Streptomyces roseoverticillatus</name>
    <dbReference type="NCBI Taxonomy" id="66429"/>
    <lineage>
        <taxon>Bacteria</taxon>
        <taxon>Bacillati</taxon>
        <taxon>Actinomycetota</taxon>
        <taxon>Actinomycetes</taxon>
        <taxon>Kitasatosporales</taxon>
        <taxon>Streptomycetaceae</taxon>
        <taxon>Streptomyces</taxon>
    </lineage>
</organism>
<proteinExistence type="predicted"/>
<keyword evidence="1" id="KW-0472">Membrane</keyword>
<keyword evidence="1" id="KW-1133">Transmembrane helix</keyword>
<keyword evidence="3" id="KW-1185">Reference proteome</keyword>
<dbReference type="RefSeq" id="WP_366089138.1">
    <property type="nucleotide sequence ID" value="NZ_JBFASG010000022.1"/>
</dbReference>
<name>A0ABV3IY76_9ACTN</name>
<sequence length="58" mass="6251">MGMVRCLASCDARHARRLWAGAEGIWTSRGSFYRWGIRLTGIGGTFAASSVGYLLLGS</sequence>
<reference evidence="2 3" key="1">
    <citation type="submission" date="2024-06" db="EMBL/GenBank/DDBJ databases">
        <title>The Natural Products Discovery Center: Release of the First 8490 Sequenced Strains for Exploring Actinobacteria Biosynthetic Diversity.</title>
        <authorList>
            <person name="Kalkreuter E."/>
            <person name="Kautsar S.A."/>
            <person name="Yang D."/>
            <person name="Bader C.D."/>
            <person name="Teijaro C.N."/>
            <person name="Fluegel L."/>
            <person name="Davis C.M."/>
            <person name="Simpson J.R."/>
            <person name="Lauterbach L."/>
            <person name="Steele A.D."/>
            <person name="Gui C."/>
            <person name="Meng S."/>
            <person name="Li G."/>
            <person name="Viehrig K."/>
            <person name="Ye F."/>
            <person name="Su P."/>
            <person name="Kiefer A.F."/>
            <person name="Nichols A."/>
            <person name="Cepeda A.J."/>
            <person name="Yan W."/>
            <person name="Fan B."/>
            <person name="Jiang Y."/>
            <person name="Adhikari A."/>
            <person name="Zheng C.-J."/>
            <person name="Schuster L."/>
            <person name="Cowan T.M."/>
            <person name="Smanski M.J."/>
            <person name="Chevrette M.G."/>
            <person name="De Carvalho L.P.S."/>
            <person name="Shen B."/>
        </authorList>
    </citation>
    <scope>NUCLEOTIDE SEQUENCE [LARGE SCALE GENOMIC DNA]</scope>
    <source>
        <strain evidence="2 3">NPDC053791</strain>
    </source>
</reference>
<feature type="transmembrane region" description="Helical" evidence="1">
    <location>
        <begin position="35"/>
        <end position="56"/>
    </location>
</feature>
<accession>A0ABV3IY76</accession>
<dbReference type="Proteomes" id="UP001552479">
    <property type="component" value="Unassembled WGS sequence"/>
</dbReference>
<evidence type="ECO:0000313" key="2">
    <source>
        <dbReference type="EMBL" id="MEV4925416.1"/>
    </source>
</evidence>
<gene>
    <name evidence="2" type="ORF">AB0L03_21745</name>
</gene>
<evidence type="ECO:0000313" key="3">
    <source>
        <dbReference type="Proteomes" id="UP001552479"/>
    </source>
</evidence>
<keyword evidence="1" id="KW-0812">Transmembrane</keyword>
<protein>
    <submittedName>
        <fullName evidence="2">Uncharacterized protein</fullName>
    </submittedName>
</protein>
<comment type="caution">
    <text evidence="2">The sequence shown here is derived from an EMBL/GenBank/DDBJ whole genome shotgun (WGS) entry which is preliminary data.</text>
</comment>
<dbReference type="EMBL" id="JBFASG010000022">
    <property type="protein sequence ID" value="MEV4925416.1"/>
    <property type="molecule type" value="Genomic_DNA"/>
</dbReference>
<evidence type="ECO:0000256" key="1">
    <source>
        <dbReference type="SAM" id="Phobius"/>
    </source>
</evidence>